<accession>A0A438F798</accession>
<dbReference type="InterPro" id="IPR010420">
    <property type="entry name" value="CASTOR/POLLUX/SYM8_dom"/>
</dbReference>
<keyword evidence="2" id="KW-0812">Transmembrane</keyword>
<dbReference type="SUPFAM" id="SSF116726">
    <property type="entry name" value="TrkA C-terminal domain-like"/>
    <property type="match status" value="1"/>
</dbReference>
<evidence type="ECO:0000256" key="3">
    <source>
        <dbReference type="ARBA" id="ARBA00022989"/>
    </source>
</evidence>
<dbReference type="Proteomes" id="UP000288805">
    <property type="component" value="Unassembled WGS sequence"/>
</dbReference>
<evidence type="ECO:0000256" key="4">
    <source>
        <dbReference type="ARBA" id="ARBA00023136"/>
    </source>
</evidence>
<evidence type="ECO:0000256" key="1">
    <source>
        <dbReference type="ARBA" id="ARBA00004141"/>
    </source>
</evidence>
<keyword evidence="3" id="KW-1133">Transmembrane helix</keyword>
<evidence type="ECO:0000259" key="5">
    <source>
        <dbReference type="Pfam" id="PF06241"/>
    </source>
</evidence>
<sequence>MIIPTFVLGCWNQFSLITSCFFVAENVFNLFSFPNLAGIKYRQLRRGFEGAVVCGLYRNGKIYFHPNDDEVLRQTDKVLFVGPVPGKREPQLAYPDVKEETNTIQNLEASDWSLGPKERVLLIGWRQDVVEMIEEYDNYLGPGSVLVNSC</sequence>
<dbReference type="EMBL" id="QGNW01001105">
    <property type="protein sequence ID" value="RVW55900.1"/>
    <property type="molecule type" value="Genomic_DNA"/>
</dbReference>
<evidence type="ECO:0000313" key="7">
    <source>
        <dbReference type="Proteomes" id="UP000288805"/>
    </source>
</evidence>
<dbReference type="PANTHER" id="PTHR31563">
    <property type="entry name" value="ION CHANNEL POLLUX-RELATED"/>
    <property type="match status" value="1"/>
</dbReference>
<dbReference type="GO" id="GO:0006813">
    <property type="term" value="P:potassium ion transport"/>
    <property type="evidence" value="ECO:0007669"/>
    <property type="project" value="InterPro"/>
</dbReference>
<evidence type="ECO:0000313" key="6">
    <source>
        <dbReference type="EMBL" id="RVW55900.1"/>
    </source>
</evidence>
<feature type="domain" description="CASTOR/POLLUX/SYM8 ion channel conserved" evidence="5">
    <location>
        <begin position="24"/>
        <end position="97"/>
    </location>
</feature>
<organism evidence="6 7">
    <name type="scientific">Vitis vinifera</name>
    <name type="common">Grape</name>
    <dbReference type="NCBI Taxonomy" id="29760"/>
    <lineage>
        <taxon>Eukaryota</taxon>
        <taxon>Viridiplantae</taxon>
        <taxon>Streptophyta</taxon>
        <taxon>Embryophyta</taxon>
        <taxon>Tracheophyta</taxon>
        <taxon>Spermatophyta</taxon>
        <taxon>Magnoliopsida</taxon>
        <taxon>eudicotyledons</taxon>
        <taxon>Gunneridae</taxon>
        <taxon>Pentapetalae</taxon>
        <taxon>rosids</taxon>
        <taxon>Vitales</taxon>
        <taxon>Vitaceae</taxon>
        <taxon>Viteae</taxon>
        <taxon>Vitis</taxon>
    </lineage>
</organism>
<dbReference type="GO" id="GO:0016020">
    <property type="term" value="C:membrane"/>
    <property type="evidence" value="ECO:0007669"/>
    <property type="project" value="UniProtKB-SubCell"/>
</dbReference>
<keyword evidence="4" id="KW-0472">Membrane</keyword>
<name>A0A438F798_VITVI</name>
<protein>
    <submittedName>
        <fullName evidence="6">Putative ion channel POLLUX-like 2</fullName>
    </submittedName>
</protein>
<dbReference type="PANTHER" id="PTHR31563:SF13">
    <property type="entry name" value="ION CHANNEL POLLUX-LIKE 1-RELATED"/>
    <property type="match status" value="1"/>
</dbReference>
<gene>
    <name evidence="6" type="primary">VvCHDh000165_5</name>
    <name evidence="6" type="ORF">CK203_102173</name>
</gene>
<dbReference type="InterPro" id="IPR044849">
    <property type="entry name" value="CASTOR/POLLUX/SYM8-like"/>
</dbReference>
<comment type="subcellular location">
    <subcellularLocation>
        <location evidence="1">Membrane</location>
        <topology evidence="1">Multi-pass membrane protein</topology>
    </subcellularLocation>
</comment>
<dbReference type="AlphaFoldDB" id="A0A438F798"/>
<dbReference type="Pfam" id="PF06241">
    <property type="entry name" value="Castor_Poll_mid"/>
    <property type="match status" value="1"/>
</dbReference>
<evidence type="ECO:0000256" key="2">
    <source>
        <dbReference type="ARBA" id="ARBA00022692"/>
    </source>
</evidence>
<reference evidence="6 7" key="1">
    <citation type="journal article" date="2018" name="PLoS Genet.">
        <title>Population sequencing reveals clonal diversity and ancestral inbreeding in the grapevine cultivar Chardonnay.</title>
        <authorList>
            <person name="Roach M.J."/>
            <person name="Johnson D.L."/>
            <person name="Bohlmann J."/>
            <person name="van Vuuren H.J."/>
            <person name="Jones S.J."/>
            <person name="Pretorius I.S."/>
            <person name="Schmidt S.A."/>
            <person name="Borneman A.R."/>
        </authorList>
    </citation>
    <scope>NUCLEOTIDE SEQUENCE [LARGE SCALE GENOMIC DNA]</scope>
    <source>
        <strain evidence="7">cv. Chardonnay</strain>
        <tissue evidence="6">Leaf</tissue>
    </source>
</reference>
<dbReference type="InterPro" id="IPR036721">
    <property type="entry name" value="RCK_C_sf"/>
</dbReference>
<comment type="caution">
    <text evidence="6">The sequence shown here is derived from an EMBL/GenBank/DDBJ whole genome shotgun (WGS) entry which is preliminary data.</text>
</comment>
<proteinExistence type="predicted"/>